<evidence type="ECO:0000313" key="3">
    <source>
        <dbReference type="Proteomes" id="UP001149142"/>
    </source>
</evidence>
<organism evidence="2 3">
    <name type="scientific">Mesoflavibacter profundi</name>
    <dbReference type="NCBI Taxonomy" id="2708110"/>
    <lineage>
        <taxon>Bacteria</taxon>
        <taxon>Pseudomonadati</taxon>
        <taxon>Bacteroidota</taxon>
        <taxon>Flavobacteriia</taxon>
        <taxon>Flavobacteriales</taxon>
        <taxon>Flavobacteriaceae</taxon>
        <taxon>Mesoflavibacter</taxon>
    </lineage>
</organism>
<evidence type="ECO:0000313" key="2">
    <source>
        <dbReference type="EMBL" id="MDA0176245.1"/>
    </source>
</evidence>
<gene>
    <name evidence="2" type="ORF">OOZ35_01940</name>
</gene>
<dbReference type="Pfam" id="PF09413">
    <property type="entry name" value="DUF2007"/>
    <property type="match status" value="1"/>
</dbReference>
<comment type="caution">
    <text evidence="2">The sequence shown here is derived from an EMBL/GenBank/DDBJ whole genome shotgun (WGS) entry which is preliminary data.</text>
</comment>
<sequence>MESEYVKIFTGDFLTSQRIQQELEDIGINAVVKNKDESARLAGFANPVPNVLDVYVHESEVQKALPIVEGAKA</sequence>
<name>A0ABT4RXK3_9FLAO</name>
<keyword evidence="3" id="KW-1185">Reference proteome</keyword>
<dbReference type="InterPro" id="IPR018551">
    <property type="entry name" value="DUF2007"/>
</dbReference>
<dbReference type="EMBL" id="JAPFGC010000002">
    <property type="protein sequence ID" value="MDA0176245.1"/>
    <property type="molecule type" value="Genomic_DNA"/>
</dbReference>
<proteinExistence type="predicted"/>
<dbReference type="Proteomes" id="UP001149142">
    <property type="component" value="Unassembled WGS sequence"/>
</dbReference>
<protein>
    <submittedName>
        <fullName evidence="2">DUF2007 domain-containing protein</fullName>
    </submittedName>
</protein>
<accession>A0ABT4RXK3</accession>
<feature type="domain" description="DUF2007" evidence="1">
    <location>
        <begin position="9"/>
        <end position="70"/>
    </location>
</feature>
<evidence type="ECO:0000259" key="1">
    <source>
        <dbReference type="Pfam" id="PF09413"/>
    </source>
</evidence>
<dbReference type="RefSeq" id="WP_106688353.1">
    <property type="nucleotide sequence ID" value="NZ_CAXQEU010000038.1"/>
</dbReference>
<reference evidence="2" key="1">
    <citation type="submission" date="2022-11" db="EMBL/GenBank/DDBJ databases">
        <title>Refractory cell wall polysaccharides provide important carbon source for microbial heterotrophs in the hadal ocean.</title>
        <authorList>
            <person name="Zhu X."/>
        </authorList>
    </citation>
    <scope>NUCLEOTIDE SEQUENCE</scope>
    <source>
        <strain evidence="2">MTRN7</strain>
    </source>
</reference>